<evidence type="ECO:0000313" key="1">
    <source>
        <dbReference type="EMBL" id="ESL09705.1"/>
    </source>
</evidence>
<dbReference type="AlphaFoldDB" id="A0A061J5U9"/>
<name>A0A061J5U9_TRYRA</name>
<comment type="caution">
    <text evidence="1">The sequence shown here is derived from an EMBL/GenBank/DDBJ whole genome shotgun (WGS) entry which is preliminary data.</text>
</comment>
<keyword evidence="2" id="KW-1185">Reference proteome</keyword>
<dbReference type="OrthoDB" id="247200at2759"/>
<reference evidence="1 2" key="1">
    <citation type="submission" date="2013-07" db="EMBL/GenBank/DDBJ databases">
        <authorList>
            <person name="Stoco P.H."/>
            <person name="Wagner G."/>
            <person name="Gerber A."/>
            <person name="Zaha A."/>
            <person name="Thompson C."/>
            <person name="Bartholomeu D.C."/>
            <person name="Luckemeyer D.D."/>
            <person name="Bahia D."/>
            <person name="Loreto E."/>
            <person name="Prestes E.B."/>
            <person name="Lima F.M."/>
            <person name="Rodrigues-Luiz G."/>
            <person name="Vallejo G.A."/>
            <person name="Filho J.F."/>
            <person name="Monteiro K.M."/>
            <person name="Tyler K.M."/>
            <person name="de Almeida L.G."/>
            <person name="Ortiz M.F."/>
            <person name="Siervo M.A."/>
            <person name="de Moraes M.H."/>
            <person name="Cunha O.L."/>
            <person name="Mendonca-Neto R."/>
            <person name="Silva R."/>
            <person name="Teixeira S.M."/>
            <person name="Murta S.M."/>
            <person name="Sincero T.C."/>
            <person name="Mendes T.A."/>
            <person name="Urmenyi T.P."/>
            <person name="Silva V.G."/>
            <person name="da Rocha W.D."/>
            <person name="Andersson B."/>
            <person name="Romanha A.J."/>
            <person name="Steindel M."/>
            <person name="de Vasconcelos A.T."/>
            <person name="Grisard E.C."/>
        </authorList>
    </citation>
    <scope>NUCLEOTIDE SEQUENCE [LARGE SCALE GENOMIC DNA]</scope>
    <source>
        <strain evidence="1 2">SC58</strain>
    </source>
</reference>
<dbReference type="VEuPathDB" id="TriTrypDB:TRSC58_02571"/>
<dbReference type="EMBL" id="AUPL01002571">
    <property type="protein sequence ID" value="ESL09705.1"/>
    <property type="molecule type" value="Genomic_DNA"/>
</dbReference>
<proteinExistence type="predicted"/>
<organism evidence="1 2">
    <name type="scientific">Trypanosoma rangeli SC58</name>
    <dbReference type="NCBI Taxonomy" id="429131"/>
    <lineage>
        <taxon>Eukaryota</taxon>
        <taxon>Discoba</taxon>
        <taxon>Euglenozoa</taxon>
        <taxon>Kinetoplastea</taxon>
        <taxon>Metakinetoplastina</taxon>
        <taxon>Trypanosomatida</taxon>
        <taxon>Trypanosomatidae</taxon>
        <taxon>Trypanosoma</taxon>
        <taxon>Herpetosoma</taxon>
    </lineage>
</organism>
<accession>A0A061J5U9</accession>
<protein>
    <submittedName>
        <fullName evidence="1">Uncharacterized protein</fullName>
    </submittedName>
</protein>
<dbReference type="Proteomes" id="UP000031737">
    <property type="component" value="Unassembled WGS sequence"/>
</dbReference>
<gene>
    <name evidence="1" type="ORF">TRSC58_02571</name>
</gene>
<sequence length="248" mass="27631">MQVRLDTLLKEKSRREQEVQTAFGHLPTVDAVADLQLRLQAACESKQGFANKINDADAYFTLIAANAKTKFDSETRQKNEYMGLKRSIRLLQGEVANLKLQLHELSSNVKRNAVCGDPSYSNEKTAENSKCLNASAGIDKLKREKRMWEERVREAAAAWRLARTREARVTRIFESLKRRMASLSPPSVSPTRTIKARKRSNPVAEDAVVDAFISPLESGSLLAVSLSRQAEEPATEACSSGQGKDSFF</sequence>
<evidence type="ECO:0000313" key="2">
    <source>
        <dbReference type="Proteomes" id="UP000031737"/>
    </source>
</evidence>